<dbReference type="GO" id="GO:0005886">
    <property type="term" value="C:plasma membrane"/>
    <property type="evidence" value="ECO:0007669"/>
    <property type="project" value="UniProtKB-SubCell"/>
</dbReference>
<dbReference type="Proteomes" id="UP000034732">
    <property type="component" value="Unassembled WGS sequence"/>
</dbReference>
<dbReference type="InterPro" id="IPR038379">
    <property type="entry name" value="SecE_sf"/>
</dbReference>
<evidence type="ECO:0000256" key="6">
    <source>
        <dbReference type="ARBA" id="ARBA00022989"/>
    </source>
</evidence>
<evidence type="ECO:0000256" key="4">
    <source>
        <dbReference type="ARBA" id="ARBA00022692"/>
    </source>
</evidence>
<comment type="subunit">
    <text evidence="9">Component of the Sec protein translocase complex. Heterotrimer consisting of SecY, SecE and SecG subunits. The heterotrimers can form oligomers, although 1 heterotrimer is thought to be able to translocate proteins. Interacts with the ribosome. Interacts with SecDF, and other proteins may be involved. Interacts with SecA.</text>
</comment>
<dbReference type="GO" id="GO:0009306">
    <property type="term" value="P:protein secretion"/>
    <property type="evidence" value="ECO:0007669"/>
    <property type="project" value="UniProtKB-UniRule"/>
</dbReference>
<keyword evidence="6 9" id="KW-1133">Transmembrane helix</keyword>
<dbReference type="InterPro" id="IPR001901">
    <property type="entry name" value="Translocase_SecE/Sec61-g"/>
</dbReference>
<dbReference type="GO" id="GO:0065002">
    <property type="term" value="P:intracellular protein transmembrane transport"/>
    <property type="evidence" value="ECO:0007669"/>
    <property type="project" value="UniProtKB-UniRule"/>
</dbReference>
<dbReference type="GO" id="GO:0043952">
    <property type="term" value="P:protein transport by the Sec complex"/>
    <property type="evidence" value="ECO:0007669"/>
    <property type="project" value="UniProtKB-UniRule"/>
</dbReference>
<evidence type="ECO:0000256" key="8">
    <source>
        <dbReference type="ARBA" id="ARBA00023136"/>
    </source>
</evidence>
<dbReference type="NCBIfam" id="TIGR00964">
    <property type="entry name" value="secE_bact"/>
    <property type="match status" value="1"/>
</dbReference>
<evidence type="ECO:0000313" key="11">
    <source>
        <dbReference type="Proteomes" id="UP000034732"/>
    </source>
</evidence>
<protein>
    <recommendedName>
        <fullName evidence="9">Protein translocase subunit SecE</fullName>
    </recommendedName>
</protein>
<comment type="subcellular location">
    <subcellularLocation>
        <location evidence="9">Cell membrane</location>
        <topology evidence="9">Single-pass membrane protein</topology>
    </subcellularLocation>
    <subcellularLocation>
        <location evidence="1">Membrane</location>
    </subcellularLocation>
</comment>
<keyword evidence="3 9" id="KW-1003">Cell membrane</keyword>
<sequence length="89" mass="9815">MSPAKAGPFLKKARVTSPSPLACAKIHTMTSPVTYLQESYDEFKKVQWPTRRQTIRLTGYVAGVSLVVGLYVAGLDFVFTRLLALVIGR</sequence>
<evidence type="ECO:0000256" key="3">
    <source>
        <dbReference type="ARBA" id="ARBA00022475"/>
    </source>
</evidence>
<keyword evidence="5 9" id="KW-0653">Protein transport</keyword>
<evidence type="ECO:0000256" key="2">
    <source>
        <dbReference type="ARBA" id="ARBA00022448"/>
    </source>
</evidence>
<dbReference type="PROSITE" id="PS01067">
    <property type="entry name" value="SECE_SEC61G"/>
    <property type="match status" value="1"/>
</dbReference>
<evidence type="ECO:0000256" key="1">
    <source>
        <dbReference type="ARBA" id="ARBA00004370"/>
    </source>
</evidence>
<dbReference type="HAMAP" id="MF_00422">
    <property type="entry name" value="SecE"/>
    <property type="match status" value="1"/>
</dbReference>
<dbReference type="AlphaFoldDB" id="A0A0G1PC87"/>
<keyword evidence="7 9" id="KW-0811">Translocation</keyword>
<dbReference type="GO" id="GO:0008320">
    <property type="term" value="F:protein transmembrane transporter activity"/>
    <property type="evidence" value="ECO:0007669"/>
    <property type="project" value="UniProtKB-UniRule"/>
</dbReference>
<reference evidence="10 11" key="1">
    <citation type="journal article" date="2015" name="Nature">
        <title>rRNA introns, odd ribosomes, and small enigmatic genomes across a large radiation of phyla.</title>
        <authorList>
            <person name="Brown C.T."/>
            <person name="Hug L.A."/>
            <person name="Thomas B.C."/>
            <person name="Sharon I."/>
            <person name="Castelle C.J."/>
            <person name="Singh A."/>
            <person name="Wilkins M.J."/>
            <person name="Williams K.H."/>
            <person name="Banfield J.F."/>
        </authorList>
    </citation>
    <scope>NUCLEOTIDE SEQUENCE [LARGE SCALE GENOMIC DNA]</scope>
</reference>
<evidence type="ECO:0000313" key="10">
    <source>
        <dbReference type="EMBL" id="KKU30356.1"/>
    </source>
</evidence>
<keyword evidence="4 9" id="KW-0812">Transmembrane</keyword>
<dbReference type="EMBL" id="LCMF01000025">
    <property type="protein sequence ID" value="KKU30356.1"/>
    <property type="molecule type" value="Genomic_DNA"/>
</dbReference>
<dbReference type="PANTHER" id="PTHR33910:SF1">
    <property type="entry name" value="PROTEIN TRANSLOCASE SUBUNIT SECE"/>
    <property type="match status" value="1"/>
</dbReference>
<keyword evidence="8 9" id="KW-0472">Membrane</keyword>
<dbReference type="PANTHER" id="PTHR33910">
    <property type="entry name" value="PROTEIN TRANSLOCASE SUBUNIT SECE"/>
    <property type="match status" value="1"/>
</dbReference>
<evidence type="ECO:0000256" key="5">
    <source>
        <dbReference type="ARBA" id="ARBA00022927"/>
    </source>
</evidence>
<feature type="transmembrane region" description="Helical" evidence="9">
    <location>
        <begin position="57"/>
        <end position="79"/>
    </location>
</feature>
<dbReference type="Pfam" id="PF00584">
    <property type="entry name" value="SecE"/>
    <property type="match status" value="1"/>
</dbReference>
<gene>
    <name evidence="9" type="primary">secE</name>
    <name evidence="10" type="ORF">UX44_C0025G0008</name>
</gene>
<dbReference type="GO" id="GO:0006605">
    <property type="term" value="P:protein targeting"/>
    <property type="evidence" value="ECO:0007669"/>
    <property type="project" value="UniProtKB-UniRule"/>
</dbReference>
<dbReference type="Gene3D" id="1.20.5.1030">
    <property type="entry name" value="Preprotein translocase secy subunit"/>
    <property type="match status" value="1"/>
</dbReference>
<proteinExistence type="inferred from homology"/>
<organism evidence="10 11">
    <name type="scientific">candidate division WWE3 bacterium GW2011_GWA1_46_21</name>
    <dbReference type="NCBI Taxonomy" id="1619107"/>
    <lineage>
        <taxon>Bacteria</taxon>
        <taxon>Katanobacteria</taxon>
    </lineage>
</organism>
<dbReference type="InterPro" id="IPR005807">
    <property type="entry name" value="SecE_bac"/>
</dbReference>
<accession>A0A0G1PC87</accession>
<keyword evidence="2 9" id="KW-0813">Transport</keyword>
<comment type="function">
    <text evidence="9">Essential subunit of the Sec protein translocation channel SecYEG. Clamps together the 2 halves of SecY. May contact the channel plug during translocation.</text>
</comment>
<evidence type="ECO:0000256" key="9">
    <source>
        <dbReference type="HAMAP-Rule" id="MF_00422"/>
    </source>
</evidence>
<name>A0A0G1PC87_UNCKA</name>
<comment type="similarity">
    <text evidence="9">Belongs to the SecE/SEC61-gamma family.</text>
</comment>
<evidence type="ECO:0000256" key="7">
    <source>
        <dbReference type="ARBA" id="ARBA00023010"/>
    </source>
</evidence>
<comment type="caution">
    <text evidence="10">The sequence shown here is derived from an EMBL/GenBank/DDBJ whole genome shotgun (WGS) entry which is preliminary data.</text>
</comment>